<sequence>MEKLLRPYDKEHMKLAMLKHEETFREQVHELHRLYRIQKALMKNSKSSRSSRSSIHGEGLHLEKSNYIYSHNSNPLPSSKMSVDLEQLARVYNNAESEGLVGVNSEILDESEIELTLGPTRYKSRRSKRADTALTSDSSPTFSSSSSRSSSHNGSQCGTHQLGPVQMPYTKKASENGGKGETGDGVEEGLIRERVLKQPPWLFQVLSLNSS</sequence>
<evidence type="ECO:0000313" key="2">
    <source>
        <dbReference type="EMBL" id="KAL3721969.1"/>
    </source>
</evidence>
<keyword evidence="3" id="KW-1185">Reference proteome</keyword>
<organism evidence="2 3">
    <name type="scientific">Eucalyptus globulus</name>
    <name type="common">Tasmanian blue gum</name>
    <dbReference type="NCBI Taxonomy" id="34317"/>
    <lineage>
        <taxon>Eukaryota</taxon>
        <taxon>Viridiplantae</taxon>
        <taxon>Streptophyta</taxon>
        <taxon>Embryophyta</taxon>
        <taxon>Tracheophyta</taxon>
        <taxon>Spermatophyta</taxon>
        <taxon>Magnoliopsida</taxon>
        <taxon>eudicotyledons</taxon>
        <taxon>Gunneridae</taxon>
        <taxon>Pentapetalae</taxon>
        <taxon>rosids</taxon>
        <taxon>malvids</taxon>
        <taxon>Myrtales</taxon>
        <taxon>Myrtaceae</taxon>
        <taxon>Myrtoideae</taxon>
        <taxon>Eucalypteae</taxon>
        <taxon>Eucalyptus</taxon>
    </lineage>
</organism>
<proteinExistence type="predicted"/>
<dbReference type="EMBL" id="JBJKBG010000009">
    <property type="protein sequence ID" value="KAL3721970.1"/>
    <property type="molecule type" value="Genomic_DNA"/>
</dbReference>
<dbReference type="EMBL" id="JBJKBG010000009">
    <property type="protein sequence ID" value="KAL3721969.1"/>
    <property type="molecule type" value="Genomic_DNA"/>
</dbReference>
<dbReference type="PANTHER" id="PTHR33167">
    <property type="entry name" value="TRANSCRIPTION FACTOR, PUTATIVE (DUF863)-RELATED"/>
    <property type="match status" value="1"/>
</dbReference>
<dbReference type="AlphaFoldDB" id="A0ABD3J612"/>
<evidence type="ECO:0000313" key="3">
    <source>
        <dbReference type="Proteomes" id="UP001634007"/>
    </source>
</evidence>
<feature type="region of interest" description="Disordered" evidence="1">
    <location>
        <begin position="123"/>
        <end position="187"/>
    </location>
</feature>
<protein>
    <submittedName>
        <fullName evidence="2">Uncharacterized protein</fullName>
    </submittedName>
</protein>
<accession>A0ABD3J612</accession>
<gene>
    <name evidence="2" type="ORF">ACJRO7_034332</name>
</gene>
<dbReference type="Proteomes" id="UP001634007">
    <property type="component" value="Unassembled WGS sequence"/>
</dbReference>
<name>A0ABD3J612_EUCGL</name>
<evidence type="ECO:0000256" key="1">
    <source>
        <dbReference type="SAM" id="MobiDB-lite"/>
    </source>
</evidence>
<comment type="caution">
    <text evidence="2">The sequence shown here is derived from an EMBL/GenBank/DDBJ whole genome shotgun (WGS) entry which is preliminary data.</text>
</comment>
<feature type="compositionally biased region" description="Low complexity" evidence="1">
    <location>
        <begin position="136"/>
        <end position="155"/>
    </location>
</feature>
<reference evidence="2 3" key="1">
    <citation type="submission" date="2024-11" db="EMBL/GenBank/DDBJ databases">
        <title>Chromosome-level genome assembly of Eucalyptus globulus Labill. provides insights into its genome evolution.</title>
        <authorList>
            <person name="Li X."/>
        </authorList>
    </citation>
    <scope>NUCLEOTIDE SEQUENCE [LARGE SCALE GENOMIC DNA]</scope>
    <source>
        <strain evidence="2">CL2024</strain>
        <tissue evidence="2">Fresh tender leaves</tissue>
    </source>
</reference>
<dbReference type="PANTHER" id="PTHR33167:SF26">
    <property type="entry name" value="EXPRESSED PROTEIN"/>
    <property type="match status" value="1"/>
</dbReference>